<evidence type="ECO:0000256" key="1">
    <source>
        <dbReference type="SAM" id="Phobius"/>
    </source>
</evidence>
<evidence type="ECO:0008006" key="4">
    <source>
        <dbReference type="Google" id="ProtNLM"/>
    </source>
</evidence>
<dbReference type="EMBL" id="BTSX01000006">
    <property type="protein sequence ID" value="GMT03142.1"/>
    <property type="molecule type" value="Genomic_DNA"/>
</dbReference>
<feature type="transmembrane region" description="Helical" evidence="1">
    <location>
        <begin position="31"/>
        <end position="51"/>
    </location>
</feature>
<dbReference type="PANTHER" id="PTHR31552">
    <property type="entry name" value="SERPENTINE RECEPTOR CLASS GAMMA"/>
    <property type="match status" value="1"/>
</dbReference>
<proteinExistence type="predicted"/>
<dbReference type="PANTHER" id="PTHR31552:SF31">
    <property type="entry name" value="SERPENTINE RECEPTOR CLASS GAMMA"/>
    <property type="match status" value="1"/>
</dbReference>
<protein>
    <recommendedName>
        <fullName evidence="4">G protein-coupled receptor</fullName>
    </recommendedName>
</protein>
<accession>A0AAV5U8N7</accession>
<feature type="non-terminal residue" evidence="2">
    <location>
        <position position="99"/>
    </location>
</feature>
<feature type="non-terminal residue" evidence="2">
    <location>
        <position position="1"/>
    </location>
</feature>
<gene>
    <name evidence="2" type="ORF">PENTCL1PPCAC_25316</name>
</gene>
<evidence type="ECO:0000313" key="2">
    <source>
        <dbReference type="EMBL" id="GMT03142.1"/>
    </source>
</evidence>
<dbReference type="AlphaFoldDB" id="A0AAV5U8N7"/>
<keyword evidence="1" id="KW-0472">Membrane</keyword>
<comment type="caution">
    <text evidence="2">The sequence shown here is derived from an EMBL/GenBank/DDBJ whole genome shotgun (WGS) entry which is preliminary data.</text>
</comment>
<name>A0AAV5U8N7_9BILA</name>
<keyword evidence="1" id="KW-0812">Transmembrane</keyword>
<dbReference type="Proteomes" id="UP001432027">
    <property type="component" value="Unassembled WGS sequence"/>
</dbReference>
<keyword evidence="3" id="KW-1185">Reference proteome</keyword>
<evidence type="ECO:0000313" key="3">
    <source>
        <dbReference type="Proteomes" id="UP001432027"/>
    </source>
</evidence>
<reference evidence="2" key="1">
    <citation type="submission" date="2023-10" db="EMBL/GenBank/DDBJ databases">
        <title>Genome assembly of Pristionchus species.</title>
        <authorList>
            <person name="Yoshida K."/>
            <person name="Sommer R.J."/>
        </authorList>
    </citation>
    <scope>NUCLEOTIDE SEQUENCE</scope>
    <source>
        <strain evidence="2">RS0144</strain>
    </source>
</reference>
<sequence>VIVDIILSTFYIFLLVRLATSSDLYFSSPFYTFFISTGIYSVLTVISYQIVGQFQFSEKYWTVIYCQGVNTFGSKGATIGKAYIAFHRYLVIRSREFSE</sequence>
<organism evidence="2 3">
    <name type="scientific">Pristionchus entomophagus</name>
    <dbReference type="NCBI Taxonomy" id="358040"/>
    <lineage>
        <taxon>Eukaryota</taxon>
        <taxon>Metazoa</taxon>
        <taxon>Ecdysozoa</taxon>
        <taxon>Nematoda</taxon>
        <taxon>Chromadorea</taxon>
        <taxon>Rhabditida</taxon>
        <taxon>Rhabditina</taxon>
        <taxon>Diplogasteromorpha</taxon>
        <taxon>Diplogasteroidea</taxon>
        <taxon>Neodiplogasteridae</taxon>
        <taxon>Pristionchus</taxon>
    </lineage>
</organism>
<keyword evidence="1" id="KW-1133">Transmembrane helix</keyword>